<dbReference type="InterPro" id="IPR036249">
    <property type="entry name" value="Thioredoxin-like_sf"/>
</dbReference>
<dbReference type="CDD" id="cd02968">
    <property type="entry name" value="SCO"/>
    <property type="match status" value="1"/>
</dbReference>
<dbReference type="InterPro" id="IPR003782">
    <property type="entry name" value="SCO1/SenC"/>
</dbReference>
<dbReference type="Gene3D" id="3.40.30.10">
    <property type="entry name" value="Glutaredoxin"/>
    <property type="match status" value="1"/>
</dbReference>
<dbReference type="InterPro" id="IPR013766">
    <property type="entry name" value="Thioredoxin_domain"/>
</dbReference>
<dbReference type="EMBL" id="JACEFG010000004">
    <property type="protein sequence ID" value="MBA2176695.1"/>
    <property type="molecule type" value="Genomic_DNA"/>
</dbReference>
<evidence type="ECO:0000259" key="6">
    <source>
        <dbReference type="PROSITE" id="PS51352"/>
    </source>
</evidence>
<sequence>MKRILTIGLLLLSATLLTACGSSNNGQSDEAIENTLGWEVGTLEATNQDGESFSTDDVEGKVWIADFIFTSCDTVCPPMTRNMTKIQEGLKEENVDTEIVSFSVDPTVDTPEKLAEFGGKYGADTSNWHFVTGYDQETIAEFAKESFKTQADKIEGNDQVIHGASFYLVGEDGTVLQKYNGSQDVPYEQIVEDAKAASE</sequence>
<dbReference type="Proteomes" id="UP000571017">
    <property type="component" value="Unassembled WGS sequence"/>
</dbReference>
<feature type="binding site" evidence="3">
    <location>
        <position position="72"/>
    </location>
    <ligand>
        <name>Cu cation</name>
        <dbReference type="ChEBI" id="CHEBI:23378"/>
    </ligand>
</feature>
<feature type="binding site" evidence="3">
    <location>
        <position position="76"/>
    </location>
    <ligand>
        <name>Cu cation</name>
        <dbReference type="ChEBI" id="CHEBI:23378"/>
    </ligand>
</feature>
<dbReference type="PROSITE" id="PS51352">
    <property type="entry name" value="THIOREDOXIN_2"/>
    <property type="match status" value="1"/>
</dbReference>
<protein>
    <submittedName>
        <fullName evidence="7">SCO family protein</fullName>
    </submittedName>
</protein>
<comment type="caution">
    <text evidence="7">The sequence shown here is derived from an EMBL/GenBank/DDBJ whole genome shotgun (WGS) entry which is preliminary data.</text>
</comment>
<dbReference type="PANTHER" id="PTHR12151:SF25">
    <property type="entry name" value="LINALOOL DEHYDRATASE_ISOMERASE DOMAIN-CONTAINING PROTEIN"/>
    <property type="match status" value="1"/>
</dbReference>
<dbReference type="GO" id="GO:0046872">
    <property type="term" value="F:metal ion binding"/>
    <property type="evidence" value="ECO:0007669"/>
    <property type="project" value="UniProtKB-KW"/>
</dbReference>
<feature type="disulfide bond" description="Redox-active" evidence="4">
    <location>
        <begin position="72"/>
        <end position="76"/>
    </location>
</feature>
<comment type="similarity">
    <text evidence="1">Belongs to the SCO1/2 family.</text>
</comment>
<dbReference type="Pfam" id="PF02630">
    <property type="entry name" value="SCO1-SenC"/>
    <property type="match status" value="1"/>
</dbReference>
<feature type="signal peptide" evidence="5">
    <location>
        <begin position="1"/>
        <end position="19"/>
    </location>
</feature>
<evidence type="ECO:0000313" key="8">
    <source>
        <dbReference type="Proteomes" id="UP000571017"/>
    </source>
</evidence>
<dbReference type="SUPFAM" id="SSF52833">
    <property type="entry name" value="Thioredoxin-like"/>
    <property type="match status" value="1"/>
</dbReference>
<evidence type="ECO:0000313" key="7">
    <source>
        <dbReference type="EMBL" id="MBA2176695.1"/>
    </source>
</evidence>
<organism evidence="7 8">
    <name type="scientific">Halobacillus locisalis</name>
    <dbReference type="NCBI Taxonomy" id="220753"/>
    <lineage>
        <taxon>Bacteria</taxon>
        <taxon>Bacillati</taxon>
        <taxon>Bacillota</taxon>
        <taxon>Bacilli</taxon>
        <taxon>Bacillales</taxon>
        <taxon>Bacillaceae</taxon>
        <taxon>Halobacillus</taxon>
    </lineage>
</organism>
<gene>
    <name evidence="7" type="ORF">H0266_17540</name>
</gene>
<keyword evidence="5" id="KW-0732">Signal</keyword>
<keyword evidence="8" id="KW-1185">Reference proteome</keyword>
<evidence type="ECO:0000256" key="4">
    <source>
        <dbReference type="PIRSR" id="PIRSR603782-2"/>
    </source>
</evidence>
<dbReference type="AlphaFoldDB" id="A0A838CY34"/>
<reference evidence="7 8" key="1">
    <citation type="journal article" date="2004" name="Extremophiles">
        <title>Halobacillus locisalis sp. nov., a halophilic bacterium isolated from a marine solar saltern of the Yellow Sea in Korea.</title>
        <authorList>
            <person name="Yoon J.H."/>
            <person name="Kang K.H."/>
            <person name="Oh T.K."/>
            <person name="Park Y.H."/>
        </authorList>
    </citation>
    <scope>NUCLEOTIDE SEQUENCE [LARGE SCALE GENOMIC DNA]</scope>
    <source>
        <strain evidence="7 8">KCTC 3788</strain>
    </source>
</reference>
<keyword evidence="4" id="KW-1015">Disulfide bond</keyword>
<keyword evidence="3" id="KW-0479">Metal-binding</keyword>
<proteinExistence type="inferred from homology"/>
<keyword evidence="2 3" id="KW-0186">Copper</keyword>
<feature type="domain" description="Thioredoxin" evidence="6">
    <location>
        <begin position="34"/>
        <end position="199"/>
    </location>
</feature>
<evidence type="ECO:0000256" key="5">
    <source>
        <dbReference type="SAM" id="SignalP"/>
    </source>
</evidence>
<evidence type="ECO:0000256" key="1">
    <source>
        <dbReference type="ARBA" id="ARBA00010996"/>
    </source>
</evidence>
<dbReference type="PROSITE" id="PS51257">
    <property type="entry name" value="PROKAR_LIPOPROTEIN"/>
    <property type="match status" value="1"/>
</dbReference>
<dbReference type="RefSeq" id="WP_181473750.1">
    <property type="nucleotide sequence ID" value="NZ_JACEFG010000004.1"/>
</dbReference>
<evidence type="ECO:0000256" key="3">
    <source>
        <dbReference type="PIRSR" id="PIRSR603782-1"/>
    </source>
</evidence>
<dbReference type="PANTHER" id="PTHR12151">
    <property type="entry name" value="ELECTRON TRANSPORT PROTIN SCO1/SENC FAMILY MEMBER"/>
    <property type="match status" value="1"/>
</dbReference>
<evidence type="ECO:0000256" key="2">
    <source>
        <dbReference type="ARBA" id="ARBA00023008"/>
    </source>
</evidence>
<feature type="chain" id="PRO_5039303393" evidence="5">
    <location>
        <begin position="20"/>
        <end position="199"/>
    </location>
</feature>
<feature type="binding site" evidence="3">
    <location>
        <position position="162"/>
    </location>
    <ligand>
        <name>Cu cation</name>
        <dbReference type="ChEBI" id="CHEBI:23378"/>
    </ligand>
</feature>
<name>A0A838CY34_9BACI</name>
<accession>A0A838CY34</accession>